<sequence>MITTIIFDFDGTLLETTELVKNSFKHICQVYNKEYNEEYILSTFGEPLASVISRDYKEYDVDEVLRTYRNYQEKRFDNEVSLYDSVYETLKYLYEKEYKLGIATSRLKDSTLKALEQFDIAHFFKCIITADDVVNPKPHKEPLEKAMILLDSKPKETMYVGDASIDMICAQNAGVLPALVGWQSNSIELAKEHGIKHLLSTMKDLISIVQTK</sequence>
<protein>
    <submittedName>
        <fullName evidence="1">Pyrophosphatase PpaX</fullName>
    </submittedName>
</protein>
<organism evidence="1 2">
    <name type="scientific">Alkalibaculum bacchi</name>
    <dbReference type="NCBI Taxonomy" id="645887"/>
    <lineage>
        <taxon>Bacteria</taxon>
        <taxon>Bacillati</taxon>
        <taxon>Bacillota</taxon>
        <taxon>Clostridia</taxon>
        <taxon>Eubacteriales</taxon>
        <taxon>Eubacteriaceae</taxon>
        <taxon>Alkalibaculum</taxon>
    </lineage>
</organism>
<dbReference type="InterPro" id="IPR041492">
    <property type="entry name" value="HAD_2"/>
</dbReference>
<dbReference type="Proteomes" id="UP000253490">
    <property type="component" value="Unassembled WGS sequence"/>
</dbReference>
<dbReference type="SFLD" id="SFLDS00003">
    <property type="entry name" value="Haloacid_Dehalogenase"/>
    <property type="match status" value="1"/>
</dbReference>
<dbReference type="SUPFAM" id="SSF56784">
    <property type="entry name" value="HAD-like"/>
    <property type="match status" value="1"/>
</dbReference>
<dbReference type="OrthoDB" id="9807630at2"/>
<dbReference type="GO" id="GO:0005829">
    <property type="term" value="C:cytosol"/>
    <property type="evidence" value="ECO:0007669"/>
    <property type="project" value="TreeGrafter"/>
</dbReference>
<accession>A0A366I1P1</accession>
<dbReference type="InterPro" id="IPR023198">
    <property type="entry name" value="PGP-like_dom2"/>
</dbReference>
<dbReference type="InterPro" id="IPR036412">
    <property type="entry name" value="HAD-like_sf"/>
</dbReference>
<evidence type="ECO:0000313" key="2">
    <source>
        <dbReference type="Proteomes" id="UP000253490"/>
    </source>
</evidence>
<name>A0A366I1P1_9FIRM</name>
<dbReference type="Gene3D" id="3.40.50.1000">
    <property type="entry name" value="HAD superfamily/HAD-like"/>
    <property type="match status" value="1"/>
</dbReference>
<dbReference type="PANTHER" id="PTHR43434:SF26">
    <property type="entry name" value="PYROPHOSPHATASE PPAX"/>
    <property type="match status" value="1"/>
</dbReference>
<dbReference type="InterPro" id="IPR050155">
    <property type="entry name" value="HAD-like_hydrolase_sf"/>
</dbReference>
<reference evidence="1 2" key="1">
    <citation type="submission" date="2018-06" db="EMBL/GenBank/DDBJ databases">
        <title>Genomic Encyclopedia of Type Strains, Phase IV (KMG-IV): sequencing the most valuable type-strain genomes for metagenomic binning, comparative biology and taxonomic classification.</title>
        <authorList>
            <person name="Goeker M."/>
        </authorList>
    </citation>
    <scope>NUCLEOTIDE SEQUENCE [LARGE SCALE GENOMIC DNA]</scope>
    <source>
        <strain evidence="1 2">DSM 22112</strain>
    </source>
</reference>
<dbReference type="InterPro" id="IPR006439">
    <property type="entry name" value="HAD-SF_hydro_IA"/>
</dbReference>
<dbReference type="NCBIfam" id="TIGR01549">
    <property type="entry name" value="HAD-SF-IA-v1"/>
    <property type="match status" value="1"/>
</dbReference>
<dbReference type="GO" id="GO:0008967">
    <property type="term" value="F:phosphoglycolate phosphatase activity"/>
    <property type="evidence" value="ECO:0007669"/>
    <property type="project" value="TreeGrafter"/>
</dbReference>
<dbReference type="AlphaFoldDB" id="A0A366I1P1"/>
<dbReference type="GO" id="GO:0006281">
    <property type="term" value="P:DNA repair"/>
    <property type="evidence" value="ECO:0007669"/>
    <property type="project" value="TreeGrafter"/>
</dbReference>
<dbReference type="SFLD" id="SFLDG01135">
    <property type="entry name" value="C1.5.6:_HAD__Beta-PGM__Phospha"/>
    <property type="match status" value="1"/>
</dbReference>
<dbReference type="SFLD" id="SFLDG01129">
    <property type="entry name" value="C1.5:_HAD__Beta-PGM__Phosphata"/>
    <property type="match status" value="1"/>
</dbReference>
<dbReference type="Gene3D" id="1.10.150.240">
    <property type="entry name" value="Putative phosphatase, domain 2"/>
    <property type="match status" value="1"/>
</dbReference>
<keyword evidence="2" id="KW-1185">Reference proteome</keyword>
<gene>
    <name evidence="1" type="ORF">DES36_1144</name>
</gene>
<comment type="caution">
    <text evidence="1">The sequence shown here is derived from an EMBL/GenBank/DDBJ whole genome shotgun (WGS) entry which is preliminary data.</text>
</comment>
<evidence type="ECO:0000313" key="1">
    <source>
        <dbReference type="EMBL" id="RBP61322.1"/>
    </source>
</evidence>
<dbReference type="InterPro" id="IPR023214">
    <property type="entry name" value="HAD_sf"/>
</dbReference>
<proteinExistence type="predicted"/>
<dbReference type="EMBL" id="QNRX01000014">
    <property type="protein sequence ID" value="RBP61322.1"/>
    <property type="molecule type" value="Genomic_DNA"/>
</dbReference>
<dbReference type="Pfam" id="PF13419">
    <property type="entry name" value="HAD_2"/>
    <property type="match status" value="1"/>
</dbReference>
<dbReference type="PANTHER" id="PTHR43434">
    <property type="entry name" value="PHOSPHOGLYCOLATE PHOSPHATASE"/>
    <property type="match status" value="1"/>
</dbReference>
<dbReference type="RefSeq" id="WP_113921152.1">
    <property type="nucleotide sequence ID" value="NZ_CALNCS010000107.1"/>
</dbReference>